<dbReference type="RefSeq" id="WP_151052082.1">
    <property type="nucleotide sequence ID" value="NZ_CP031700.1"/>
</dbReference>
<keyword evidence="3" id="KW-1185">Reference proteome</keyword>
<dbReference type="Proteomes" id="UP000325713">
    <property type="component" value="Chromosome"/>
</dbReference>
<evidence type="ECO:0000313" key="3">
    <source>
        <dbReference type="Proteomes" id="UP000325713"/>
    </source>
</evidence>
<accession>A0A5J6PZL3</accession>
<dbReference type="OrthoDB" id="5295180at2"/>
<keyword evidence="1" id="KW-0472">Membrane</keyword>
<dbReference type="KEGG" id="nzl:D0T92_08880"/>
<dbReference type="AlphaFoldDB" id="A0A5J6PZL3"/>
<dbReference type="InterPro" id="IPR008620">
    <property type="entry name" value="FixH"/>
</dbReference>
<keyword evidence="1" id="KW-0812">Transmembrane</keyword>
<dbReference type="Pfam" id="PF05751">
    <property type="entry name" value="FixH"/>
    <property type="match status" value="1"/>
</dbReference>
<protein>
    <submittedName>
        <fullName evidence="2">Uncharacterized protein</fullName>
    </submittedName>
</protein>
<keyword evidence="1" id="KW-1133">Transmembrane helix</keyword>
<organism evidence="2 3">
    <name type="scientific">Neisseria zalophi</name>
    <dbReference type="NCBI Taxonomy" id="640030"/>
    <lineage>
        <taxon>Bacteria</taxon>
        <taxon>Pseudomonadati</taxon>
        <taxon>Pseudomonadota</taxon>
        <taxon>Betaproteobacteria</taxon>
        <taxon>Neisseriales</taxon>
        <taxon>Neisseriaceae</taxon>
        <taxon>Neisseria</taxon>
    </lineage>
</organism>
<evidence type="ECO:0000256" key="1">
    <source>
        <dbReference type="SAM" id="Phobius"/>
    </source>
</evidence>
<evidence type="ECO:0000313" key="2">
    <source>
        <dbReference type="EMBL" id="QEY26633.1"/>
    </source>
</evidence>
<feature type="transmembrane region" description="Helical" evidence="1">
    <location>
        <begin position="15"/>
        <end position="37"/>
    </location>
</feature>
<proteinExistence type="predicted"/>
<sequence>MTRSKKSKAWYKEPWPWFLMAGPAIVVVAAIYTYYLAQTNSVDLVSDDYYKDGKHINIELHRDEEAVKRDINAQVLINPDKNAAKVFVSGDFNRDESLNLVFMHPAKQSYDQTVKLIADSEMPNSGDKTEYKAVFKTLPPTQHWYVRVEDADGKWRVEDKWLVNQGNAVSLKAKQQWASASQPENK</sequence>
<reference evidence="2 3" key="1">
    <citation type="submission" date="2018-08" db="EMBL/GenBank/DDBJ databases">
        <title>Neisseria zalophi ATCC BAA-2455 complete genome.</title>
        <authorList>
            <person name="Veseli I.A."/>
            <person name="Buttler R."/>
            <person name="Mascarenhas dos Santos A.C."/>
            <person name="Pombert J.-F."/>
        </authorList>
    </citation>
    <scope>NUCLEOTIDE SEQUENCE [LARGE SCALE GENOMIC DNA]</scope>
    <source>
        <strain evidence="2 3">ATCC BAA-2455</strain>
    </source>
</reference>
<name>A0A5J6PZL3_9NEIS</name>
<dbReference type="EMBL" id="CP031700">
    <property type="protein sequence ID" value="QEY26633.1"/>
    <property type="molecule type" value="Genomic_DNA"/>
</dbReference>
<gene>
    <name evidence="2" type="ORF">D0T92_08880</name>
</gene>